<dbReference type="PANTHER" id="PTHR34472">
    <property type="entry name" value="SULFUR CARRIER PROTEIN THIS"/>
    <property type="match status" value="1"/>
</dbReference>
<dbReference type="InterPro" id="IPR003749">
    <property type="entry name" value="ThiS/MoaD-like"/>
</dbReference>
<dbReference type="InterPro" id="IPR012675">
    <property type="entry name" value="Beta-grasp_dom_sf"/>
</dbReference>
<reference evidence="1 2" key="1">
    <citation type="submission" date="2020-08" db="EMBL/GenBank/DDBJ databases">
        <title>Genomic Encyclopedia of Type Strains, Phase IV (KMG-IV): sequencing the most valuable type-strain genomes for metagenomic binning, comparative biology and taxonomic classification.</title>
        <authorList>
            <person name="Goeker M."/>
        </authorList>
    </citation>
    <scope>NUCLEOTIDE SEQUENCE [LARGE SCALE GENOMIC DNA]</scope>
    <source>
        <strain evidence="1 2">DSM 25897</strain>
    </source>
</reference>
<organism evidence="1 2">
    <name type="scientific">Rehaibacterium terrae</name>
    <dbReference type="NCBI Taxonomy" id="1341696"/>
    <lineage>
        <taxon>Bacteria</taxon>
        <taxon>Pseudomonadati</taxon>
        <taxon>Pseudomonadota</taxon>
        <taxon>Gammaproteobacteria</taxon>
        <taxon>Lysobacterales</taxon>
        <taxon>Lysobacteraceae</taxon>
        <taxon>Rehaibacterium</taxon>
    </lineage>
</organism>
<dbReference type="EMBL" id="JACHHX010000005">
    <property type="protein sequence ID" value="MBB5015062.1"/>
    <property type="molecule type" value="Genomic_DNA"/>
</dbReference>
<dbReference type="NCBIfam" id="TIGR01683">
    <property type="entry name" value="thiS"/>
    <property type="match status" value="1"/>
</dbReference>
<dbReference type="RefSeq" id="WP_183947638.1">
    <property type="nucleotide sequence ID" value="NZ_JACHHX010000005.1"/>
</dbReference>
<dbReference type="Gene3D" id="3.10.20.30">
    <property type="match status" value="1"/>
</dbReference>
<dbReference type="Proteomes" id="UP000519004">
    <property type="component" value="Unassembled WGS sequence"/>
</dbReference>
<dbReference type="AlphaFoldDB" id="A0A7W8DDE0"/>
<dbReference type="CDD" id="cd00565">
    <property type="entry name" value="Ubl_ThiS"/>
    <property type="match status" value="1"/>
</dbReference>
<comment type="caution">
    <text evidence="1">The sequence shown here is derived from an EMBL/GenBank/DDBJ whole genome shotgun (WGS) entry which is preliminary data.</text>
</comment>
<keyword evidence="2" id="KW-1185">Reference proteome</keyword>
<name>A0A7W8DDE0_9GAMM</name>
<protein>
    <submittedName>
        <fullName evidence="1">Sulfur carrier protein</fullName>
    </submittedName>
</protein>
<dbReference type="InterPro" id="IPR010035">
    <property type="entry name" value="Thi_S"/>
</dbReference>
<proteinExistence type="predicted"/>
<accession>A0A7W8DDE0</accession>
<dbReference type="Pfam" id="PF02597">
    <property type="entry name" value="ThiS"/>
    <property type="match status" value="1"/>
</dbReference>
<evidence type="ECO:0000313" key="2">
    <source>
        <dbReference type="Proteomes" id="UP000519004"/>
    </source>
</evidence>
<evidence type="ECO:0000313" key="1">
    <source>
        <dbReference type="EMBL" id="MBB5015062.1"/>
    </source>
</evidence>
<dbReference type="PANTHER" id="PTHR34472:SF1">
    <property type="entry name" value="SULFUR CARRIER PROTEIN THIS"/>
    <property type="match status" value="1"/>
</dbReference>
<sequence length="66" mass="7189">MQIVLNGQAREWPAAPTIAELLASEGLAERRVAVEVNREIVPRSRHAEHRLADGDRVEIVHAIGGG</sequence>
<gene>
    <name evidence="1" type="ORF">HNQ58_000943</name>
</gene>
<dbReference type="SUPFAM" id="SSF54285">
    <property type="entry name" value="MoaD/ThiS"/>
    <property type="match status" value="1"/>
</dbReference>
<dbReference type="InterPro" id="IPR016155">
    <property type="entry name" value="Mopterin_synth/thiamin_S_b"/>
</dbReference>